<dbReference type="Proteomes" id="UP000014923">
    <property type="component" value="Unassembled WGS sequence"/>
</dbReference>
<dbReference type="eggNOG" id="COG2133">
    <property type="taxonomic scope" value="Bacteria"/>
</dbReference>
<dbReference type="PANTHER" id="PTHR33546:SF1">
    <property type="entry name" value="LARGE, MULTIFUNCTIONAL SECRETED PROTEIN"/>
    <property type="match status" value="1"/>
</dbReference>
<sequence>MKENKILIILVSILIIGFTFIHFFIRGGEENIDITDKVYIQEGYKIKKQIEGLNEPTAFAVDSTGNLYVAEKIGKDEVISKYYKDGKNEVIAKGLNYPVTSILTYKDYILVSHKGKISKITKNDIEDIITGLPSYGDYSNNGIQIGYDGYLYICQGSATNSGIVGLDNYERGWLKENPYVHDFYPVDVVLSGINFKSNNPMTEGKNDKAQTGAFMPFNMQTGKDTIVKGKTPGNASIYRVYIGSSNLELFAYGIRNPINIVFTHDNKAYVSVQGMENRGSRPIENGCDYVYEIKKGDWLGWPDYEGGEPVTLKKFKPKNASQPQFITQMHPTTTPPKPLISFNESGRIGSMDISRQNVFGYVGNLFIPLKSGKNNEAKIVAYDIKQNTVVDFIKNKDSNVIKEPIQCTFSKDGILYILDKASGCIYSVERIEEKTQVVSKIYIPVEYLIGTVVIALIVIIILQIRKK</sequence>
<evidence type="ECO:0000256" key="1">
    <source>
        <dbReference type="SAM" id="Phobius"/>
    </source>
</evidence>
<proteinExistence type="predicted"/>
<comment type="caution">
    <text evidence="2">The sequence shown here is derived from an EMBL/GenBank/DDBJ whole genome shotgun (WGS) entry which is preliminary data.</text>
</comment>
<accession>R7RRA1</accession>
<keyword evidence="1" id="KW-0812">Transmembrane</keyword>
<dbReference type="SUPFAM" id="SSF50952">
    <property type="entry name" value="Soluble quinoprotein glucose dehydrogenase"/>
    <property type="match status" value="1"/>
</dbReference>
<evidence type="ECO:0000313" key="3">
    <source>
        <dbReference type="Proteomes" id="UP000014923"/>
    </source>
</evidence>
<reference evidence="2" key="1">
    <citation type="submission" date="2013-03" db="EMBL/GenBank/DDBJ databases">
        <title>Draft genome sequence of the hydrogen-ethanol-producing anaerobic alkalithermophilic Caloramator celere.</title>
        <authorList>
            <person name="Ciranna A."/>
            <person name="Larjo A."/>
            <person name="Kivisto A."/>
            <person name="Santala V."/>
            <person name="Roos C."/>
            <person name="Karp M."/>
        </authorList>
    </citation>
    <scope>NUCLEOTIDE SEQUENCE [LARGE SCALE GENOMIC DNA]</scope>
    <source>
        <strain evidence="2">DSM 8682</strain>
    </source>
</reference>
<dbReference type="OrthoDB" id="9770043at2"/>
<protein>
    <submittedName>
        <fullName evidence="2">Glucose/sorbosone dehydrogenases-like</fullName>
    </submittedName>
</protein>
<feature type="transmembrane region" description="Helical" evidence="1">
    <location>
        <begin position="7"/>
        <end position="25"/>
    </location>
</feature>
<feature type="transmembrane region" description="Helical" evidence="1">
    <location>
        <begin position="441"/>
        <end position="462"/>
    </location>
</feature>
<dbReference type="EMBL" id="CAVN010000097">
    <property type="protein sequence ID" value="CDF58559.1"/>
    <property type="molecule type" value="Genomic_DNA"/>
</dbReference>
<dbReference type="InterPro" id="IPR011041">
    <property type="entry name" value="Quinoprot_gluc/sorb_DH_b-prop"/>
</dbReference>
<gene>
    <name evidence="2" type="ORF">TCEL_00605</name>
</gene>
<dbReference type="HOGENOM" id="CLU_030947_1_0_9"/>
<keyword evidence="1" id="KW-0472">Membrane</keyword>
<dbReference type="Gene3D" id="2.120.10.30">
    <property type="entry name" value="TolB, C-terminal domain"/>
    <property type="match status" value="1"/>
</dbReference>
<keyword evidence="1" id="KW-1133">Transmembrane helix</keyword>
<dbReference type="AlphaFoldDB" id="R7RRA1"/>
<dbReference type="InterPro" id="IPR011042">
    <property type="entry name" value="6-blade_b-propeller_TolB-like"/>
</dbReference>
<keyword evidence="3" id="KW-1185">Reference proteome</keyword>
<name>R7RRA1_9CLOT</name>
<evidence type="ECO:0000313" key="2">
    <source>
        <dbReference type="EMBL" id="CDF58559.1"/>
    </source>
</evidence>
<organism evidence="2 3">
    <name type="scientific">Thermobrachium celere DSM 8682</name>
    <dbReference type="NCBI Taxonomy" id="941824"/>
    <lineage>
        <taxon>Bacteria</taxon>
        <taxon>Bacillati</taxon>
        <taxon>Bacillota</taxon>
        <taxon>Clostridia</taxon>
        <taxon>Eubacteriales</taxon>
        <taxon>Clostridiaceae</taxon>
        <taxon>Thermobrachium</taxon>
    </lineage>
</organism>
<dbReference type="PANTHER" id="PTHR33546">
    <property type="entry name" value="LARGE, MULTIFUNCTIONAL SECRETED PROTEIN-RELATED"/>
    <property type="match status" value="1"/>
</dbReference>
<dbReference type="RefSeq" id="WP_018662776.1">
    <property type="nucleotide sequence ID" value="NZ_HF952018.1"/>
</dbReference>